<dbReference type="Pfam" id="PF07859">
    <property type="entry name" value="Abhydrolase_3"/>
    <property type="match status" value="1"/>
</dbReference>
<dbReference type="RefSeq" id="WP_067908564.1">
    <property type="nucleotide sequence ID" value="NZ_BSRZ01000018.1"/>
</dbReference>
<evidence type="ECO:0000256" key="1">
    <source>
        <dbReference type="ARBA" id="ARBA00022801"/>
    </source>
</evidence>
<dbReference type="Gene3D" id="3.40.50.1820">
    <property type="entry name" value="alpha/beta hydrolase"/>
    <property type="match status" value="1"/>
</dbReference>
<name>A0A9W6PYX3_9ACTN</name>
<evidence type="ECO:0000313" key="4">
    <source>
        <dbReference type="Proteomes" id="UP001165124"/>
    </source>
</evidence>
<dbReference type="PANTHER" id="PTHR48081:SF8">
    <property type="entry name" value="ALPHA_BETA HYDROLASE FOLD-3 DOMAIN-CONTAINING PROTEIN-RELATED"/>
    <property type="match status" value="1"/>
</dbReference>
<dbReference type="InterPro" id="IPR029058">
    <property type="entry name" value="AB_hydrolase_fold"/>
</dbReference>
<dbReference type="AlphaFoldDB" id="A0A9W6PYX3"/>
<gene>
    <name evidence="3" type="ORF">Arub01_51840</name>
</gene>
<dbReference type="GO" id="GO:0016787">
    <property type="term" value="F:hydrolase activity"/>
    <property type="evidence" value="ECO:0007669"/>
    <property type="project" value="UniProtKB-KW"/>
</dbReference>
<reference evidence="3" key="1">
    <citation type="submission" date="2023-02" db="EMBL/GenBank/DDBJ databases">
        <title>Actinomadura rubrobrunea NBRC 14622.</title>
        <authorList>
            <person name="Ichikawa N."/>
            <person name="Sato H."/>
            <person name="Tonouchi N."/>
        </authorList>
    </citation>
    <scope>NUCLEOTIDE SEQUENCE</scope>
    <source>
        <strain evidence="3">NBRC 14622</strain>
    </source>
</reference>
<dbReference type="PANTHER" id="PTHR48081">
    <property type="entry name" value="AB HYDROLASE SUPERFAMILY PROTEIN C4A8.06C"/>
    <property type="match status" value="1"/>
</dbReference>
<protein>
    <submittedName>
        <fullName evidence="3">Lipase/esterase</fullName>
    </submittedName>
</protein>
<dbReference type="InterPro" id="IPR050300">
    <property type="entry name" value="GDXG_lipolytic_enzyme"/>
</dbReference>
<evidence type="ECO:0000313" key="3">
    <source>
        <dbReference type="EMBL" id="GLW66940.1"/>
    </source>
</evidence>
<dbReference type="InterPro" id="IPR013094">
    <property type="entry name" value="AB_hydrolase_3"/>
</dbReference>
<feature type="domain" description="Alpha/beta hydrolase fold-3" evidence="2">
    <location>
        <begin position="75"/>
        <end position="282"/>
    </location>
</feature>
<keyword evidence="4" id="KW-1185">Reference proteome</keyword>
<accession>A0A9W6PYX3</accession>
<dbReference type="EMBL" id="BSRZ01000018">
    <property type="protein sequence ID" value="GLW66940.1"/>
    <property type="molecule type" value="Genomic_DNA"/>
</dbReference>
<comment type="caution">
    <text evidence="3">The sequence shown here is derived from an EMBL/GenBank/DDBJ whole genome shotgun (WGS) entry which is preliminary data.</text>
</comment>
<sequence length="308" mass="33185">MPLDPHVRELLAEDADAPPLESMTLEEARAEIRGVTALQGEPAPMADIRDITVGRNAVPVRLYYPVDRSAPAPVLMWLHGGAWTRGDLDTWDTPLTNLAHRTGAVVASVDYRLAPETRFPGQIDDVLDALAHLTEHAESLGVDGGRVAIGGDSAGANIAAGAALAARDLGVGGPLVAQVLIHPPMDPACATPSGLRYGDDYGMTTAFVRKAWELYLPTPYAADHPYAAPLRARNLTDLPPAIIATAEYDPLRDEGERYGERLAEAGVPVRLRRFDGMIHGFLHHNGRVPASKALPEWLAAELRPWLHP</sequence>
<dbReference type="SUPFAM" id="SSF53474">
    <property type="entry name" value="alpha/beta-Hydrolases"/>
    <property type="match status" value="1"/>
</dbReference>
<organism evidence="3 4">
    <name type="scientific">Actinomadura rubrobrunea</name>
    <dbReference type="NCBI Taxonomy" id="115335"/>
    <lineage>
        <taxon>Bacteria</taxon>
        <taxon>Bacillati</taxon>
        <taxon>Actinomycetota</taxon>
        <taxon>Actinomycetes</taxon>
        <taxon>Streptosporangiales</taxon>
        <taxon>Thermomonosporaceae</taxon>
        <taxon>Actinomadura</taxon>
    </lineage>
</organism>
<proteinExistence type="predicted"/>
<dbReference type="Proteomes" id="UP001165124">
    <property type="component" value="Unassembled WGS sequence"/>
</dbReference>
<keyword evidence="1" id="KW-0378">Hydrolase</keyword>
<evidence type="ECO:0000259" key="2">
    <source>
        <dbReference type="Pfam" id="PF07859"/>
    </source>
</evidence>